<organism evidence="8 9">
    <name type="scientific">Oceanobacillus luteolus</name>
    <dbReference type="NCBI Taxonomy" id="1274358"/>
    <lineage>
        <taxon>Bacteria</taxon>
        <taxon>Bacillati</taxon>
        <taxon>Bacillota</taxon>
        <taxon>Bacilli</taxon>
        <taxon>Bacillales</taxon>
        <taxon>Bacillaceae</taxon>
        <taxon>Oceanobacillus</taxon>
    </lineage>
</organism>
<feature type="transmembrane region" description="Helical" evidence="6">
    <location>
        <begin position="152"/>
        <end position="177"/>
    </location>
</feature>
<name>A0ABW4HNF8_9BACI</name>
<keyword evidence="3 6" id="KW-0812">Transmembrane</keyword>
<feature type="transmembrane region" description="Helical" evidence="6">
    <location>
        <begin position="198"/>
        <end position="220"/>
    </location>
</feature>
<evidence type="ECO:0000259" key="7">
    <source>
        <dbReference type="Pfam" id="PF02687"/>
    </source>
</evidence>
<dbReference type="Pfam" id="PF02687">
    <property type="entry name" value="FtsX"/>
    <property type="match status" value="1"/>
</dbReference>
<evidence type="ECO:0000256" key="5">
    <source>
        <dbReference type="ARBA" id="ARBA00023136"/>
    </source>
</evidence>
<keyword evidence="2 6" id="KW-1003">Cell membrane</keyword>
<feature type="transmembrane region" description="Helical" evidence="6">
    <location>
        <begin position="605"/>
        <end position="626"/>
    </location>
</feature>
<evidence type="ECO:0000256" key="2">
    <source>
        <dbReference type="ARBA" id="ARBA00022475"/>
    </source>
</evidence>
<dbReference type="InterPro" id="IPR003838">
    <property type="entry name" value="ABC3_permease_C"/>
</dbReference>
<dbReference type="PIRSF" id="PIRSF018968">
    <property type="entry name" value="ABC_permease_BceB"/>
    <property type="match status" value="1"/>
</dbReference>
<keyword evidence="4 6" id="KW-1133">Transmembrane helix</keyword>
<dbReference type="RefSeq" id="WP_379596371.1">
    <property type="nucleotide sequence ID" value="NZ_JBHUDE010000018.1"/>
</dbReference>
<dbReference type="InterPro" id="IPR027022">
    <property type="entry name" value="ABC_permease_BceB-typ"/>
</dbReference>
<dbReference type="PANTHER" id="PTHR46795:SF1">
    <property type="entry name" value="ABC TRANSPORTER PERMEASE PROTEIN"/>
    <property type="match status" value="1"/>
</dbReference>
<evidence type="ECO:0000256" key="3">
    <source>
        <dbReference type="ARBA" id="ARBA00022692"/>
    </source>
</evidence>
<comment type="subcellular location">
    <subcellularLocation>
        <location evidence="1 6">Cell membrane</location>
        <topology evidence="1 6">Multi-pass membrane protein</topology>
    </subcellularLocation>
</comment>
<proteinExistence type="inferred from homology"/>
<feature type="transmembrane region" description="Helical" evidence="6">
    <location>
        <begin position="297"/>
        <end position="318"/>
    </location>
</feature>
<keyword evidence="5 6" id="KW-0472">Membrane</keyword>
<evidence type="ECO:0000313" key="8">
    <source>
        <dbReference type="EMBL" id="MFD1607016.1"/>
    </source>
</evidence>
<evidence type="ECO:0000256" key="6">
    <source>
        <dbReference type="PIRNR" id="PIRNR018968"/>
    </source>
</evidence>
<comment type="caution">
    <text evidence="8">The sequence shown here is derived from an EMBL/GenBank/DDBJ whole genome shotgun (WGS) entry which is preliminary data.</text>
</comment>
<feature type="transmembrane region" description="Helical" evidence="6">
    <location>
        <begin position="60"/>
        <end position="80"/>
    </location>
</feature>
<keyword evidence="9" id="KW-1185">Reference proteome</keyword>
<evidence type="ECO:0000256" key="4">
    <source>
        <dbReference type="ARBA" id="ARBA00022989"/>
    </source>
</evidence>
<dbReference type="EMBL" id="JBHUDE010000018">
    <property type="protein sequence ID" value="MFD1607016.1"/>
    <property type="molecule type" value="Genomic_DNA"/>
</dbReference>
<keyword evidence="6" id="KW-0813">Transport</keyword>
<dbReference type="InterPro" id="IPR052536">
    <property type="entry name" value="ABC-4_Integral_Memb_Prot"/>
</dbReference>
<feature type="transmembrane region" description="Helical" evidence="6">
    <location>
        <begin position="240"/>
        <end position="258"/>
    </location>
</feature>
<accession>A0ABW4HNF8</accession>
<protein>
    <submittedName>
        <fullName evidence="8">FtsX-like permease family protein</fullName>
    </submittedName>
</protein>
<feature type="transmembrane region" description="Helical" evidence="6">
    <location>
        <begin position="547"/>
        <end position="571"/>
    </location>
</feature>
<comment type="similarity">
    <text evidence="6">Belongs to the ABC-4 integral membrane protein family.</text>
</comment>
<feature type="transmembrane region" description="Helical" evidence="6">
    <location>
        <begin position="101"/>
        <end position="132"/>
    </location>
</feature>
<feature type="transmembrane region" description="Helical" evidence="6">
    <location>
        <begin position="638"/>
        <end position="659"/>
    </location>
</feature>
<gene>
    <name evidence="8" type="ORF">ACFSBH_05045</name>
</gene>
<reference evidence="9" key="1">
    <citation type="journal article" date="2019" name="Int. J. Syst. Evol. Microbiol.">
        <title>The Global Catalogue of Microorganisms (GCM) 10K type strain sequencing project: providing services to taxonomists for standard genome sequencing and annotation.</title>
        <authorList>
            <consortium name="The Broad Institute Genomics Platform"/>
            <consortium name="The Broad Institute Genome Sequencing Center for Infectious Disease"/>
            <person name="Wu L."/>
            <person name="Ma J."/>
        </authorList>
    </citation>
    <scope>NUCLEOTIDE SEQUENCE [LARGE SCALE GENOMIC DNA]</scope>
    <source>
        <strain evidence="9">CGMCC 1.12376</strain>
    </source>
</reference>
<evidence type="ECO:0000256" key="1">
    <source>
        <dbReference type="ARBA" id="ARBA00004651"/>
    </source>
</evidence>
<evidence type="ECO:0000313" key="9">
    <source>
        <dbReference type="Proteomes" id="UP001597221"/>
    </source>
</evidence>
<dbReference type="Proteomes" id="UP001597221">
    <property type="component" value="Unassembled WGS sequence"/>
</dbReference>
<feature type="domain" description="ABC3 transporter permease C-terminal" evidence="7">
    <location>
        <begin position="62"/>
        <end position="169"/>
    </location>
</feature>
<sequence length="670" mass="78574">MTFKQLVWKMAKVNKRKYIFYFLCKSFTVMVFFMFSTVFFNNEIIDNPQIQHGMNEILMIPAIALLIFTVFFISYAHSIFIKRRKKEFGLFMTLGMTNRDLIKLILIENVGIALVSIGTGILSGIVFSRLFFHILMSNVGITDIPFYLNEKMFLYTIGIFLLVLIVAIGKSLILMQITELVKILKWDRISESKPHKNPILGVVGIGIIIFSMSTLYIFTYEKKFNLDQKFFKYIYELGEGTLFILCTISLILGLYLAVSRFGSFLLKYTKKYPNIYYRRLLVFTNIDYKIKQLNSTFMLIIIMAMVTIFYSTMTLNFYSNAEYIAEELPYDVAFVQTETKNKISLDEASEIFNSNNQVILEHLLIETLDYFEYHPQWNFMYRYTFIPVESFNKISETQLHISEGQYIYLISSDTSEENRDYTKGFKFDNGEKNISLALQDMVFEPIFDYRFHYYNPDFILVNEKDYEMLRNSLDVYPAEIHWLNLTNWKQSAEAVNELKQKLHESNQLTPKIDEYPIGQISPCSEEELLDPVSKINEYNMSRIDGGIIFFVSTFLSILFFFATFILLYLNLFTDIEQERIKYRKLYKIGITKKEVKKMVTNELRILFFLAPIIGIILSAIYVITIVQDSGGIMSEPILIVNFLTIGGLYLLFQTIYYFFATRKFLKEIVS</sequence>
<feature type="transmembrane region" description="Helical" evidence="6">
    <location>
        <begin position="20"/>
        <end position="40"/>
    </location>
</feature>
<dbReference type="PANTHER" id="PTHR46795">
    <property type="entry name" value="ABC TRANSPORTER PERMEASE-RELATED-RELATED"/>
    <property type="match status" value="1"/>
</dbReference>